<dbReference type="SMART" id="SM00448">
    <property type="entry name" value="REC"/>
    <property type="match status" value="1"/>
</dbReference>
<dbReference type="InterPro" id="IPR001789">
    <property type="entry name" value="Sig_transdc_resp-reg_receiver"/>
</dbReference>
<dbReference type="SUPFAM" id="SSF52172">
    <property type="entry name" value="CheY-like"/>
    <property type="match status" value="1"/>
</dbReference>
<proteinExistence type="predicted"/>
<dbReference type="PANTHER" id="PTHR48111">
    <property type="entry name" value="REGULATOR OF RPOS"/>
    <property type="match status" value="1"/>
</dbReference>
<dbReference type="Pfam" id="PF00072">
    <property type="entry name" value="Response_reg"/>
    <property type="match status" value="1"/>
</dbReference>
<evidence type="ECO:0000313" key="8">
    <source>
        <dbReference type="EMBL" id="ALP53611.1"/>
    </source>
</evidence>
<gene>
    <name evidence="8" type="ORF">Tel_10975</name>
</gene>
<evidence type="ECO:0000256" key="2">
    <source>
        <dbReference type="ARBA" id="ARBA00023012"/>
    </source>
</evidence>
<keyword evidence="9" id="KW-1185">Reference proteome</keyword>
<keyword evidence="5" id="KW-0804">Transcription</keyword>
<evidence type="ECO:0000259" key="7">
    <source>
        <dbReference type="PROSITE" id="PS50110"/>
    </source>
</evidence>
<evidence type="ECO:0000256" key="6">
    <source>
        <dbReference type="PROSITE-ProRule" id="PRU00169"/>
    </source>
</evidence>
<feature type="modified residue" description="4-aspartylphosphate" evidence="6">
    <location>
        <position position="51"/>
    </location>
</feature>
<keyword evidence="1 6" id="KW-0597">Phosphoprotein</keyword>
<dbReference type="GO" id="GO:0032993">
    <property type="term" value="C:protein-DNA complex"/>
    <property type="evidence" value="ECO:0007669"/>
    <property type="project" value="TreeGrafter"/>
</dbReference>
<evidence type="ECO:0000256" key="3">
    <source>
        <dbReference type="ARBA" id="ARBA00023015"/>
    </source>
</evidence>
<dbReference type="GO" id="GO:0005829">
    <property type="term" value="C:cytosol"/>
    <property type="evidence" value="ECO:0007669"/>
    <property type="project" value="TreeGrafter"/>
</dbReference>
<organism evidence="8 9">
    <name type="scientific">Candidatus Tenderia electrophaga</name>
    <dbReference type="NCBI Taxonomy" id="1748243"/>
    <lineage>
        <taxon>Bacteria</taxon>
        <taxon>Pseudomonadati</taxon>
        <taxon>Pseudomonadota</taxon>
        <taxon>Gammaproteobacteria</taxon>
        <taxon>Candidatus Tenderiales</taxon>
        <taxon>Candidatus Tenderiaceae</taxon>
        <taxon>Candidatus Tenderia</taxon>
    </lineage>
</organism>
<dbReference type="AlphaFoldDB" id="A0A0S2TEN0"/>
<keyword evidence="4" id="KW-0238">DNA-binding</keyword>
<reference evidence="8" key="1">
    <citation type="submission" date="2015-10" db="EMBL/GenBank/DDBJ databases">
        <title>Description of Candidatus Tenderia electrophaga gen. nov, sp. nov., an Uncultivated Electroautotroph from a Biocathode Enrichment.</title>
        <authorList>
            <person name="Eddie B.J."/>
            <person name="Malanoski A.P."/>
            <person name="Wang Z."/>
            <person name="Hall R.J."/>
            <person name="Oh S.D."/>
            <person name="Heiner C."/>
            <person name="Lin B."/>
            <person name="Strycharz-Glaven S.M."/>
        </authorList>
    </citation>
    <scope>NUCLEOTIDE SEQUENCE [LARGE SCALE GENOMIC DNA]</scope>
    <source>
        <strain evidence="8">NRL1</strain>
    </source>
</reference>
<dbReference type="GO" id="GO:0006355">
    <property type="term" value="P:regulation of DNA-templated transcription"/>
    <property type="evidence" value="ECO:0007669"/>
    <property type="project" value="TreeGrafter"/>
</dbReference>
<evidence type="ECO:0000256" key="4">
    <source>
        <dbReference type="ARBA" id="ARBA00023125"/>
    </source>
</evidence>
<dbReference type="EMBL" id="CP013099">
    <property type="protein sequence ID" value="ALP53611.1"/>
    <property type="molecule type" value="Genomic_DNA"/>
</dbReference>
<keyword evidence="2" id="KW-0902">Two-component regulatory system</keyword>
<dbReference type="Gene3D" id="3.40.50.2300">
    <property type="match status" value="1"/>
</dbReference>
<dbReference type="PANTHER" id="PTHR48111:SF1">
    <property type="entry name" value="TWO-COMPONENT RESPONSE REGULATOR ORR33"/>
    <property type="match status" value="1"/>
</dbReference>
<dbReference type="Proteomes" id="UP000055136">
    <property type="component" value="Chromosome"/>
</dbReference>
<dbReference type="STRING" id="1748243.Tel_10975"/>
<dbReference type="GO" id="GO:0000976">
    <property type="term" value="F:transcription cis-regulatory region binding"/>
    <property type="evidence" value="ECO:0007669"/>
    <property type="project" value="TreeGrafter"/>
</dbReference>
<dbReference type="PROSITE" id="PS50110">
    <property type="entry name" value="RESPONSE_REGULATORY"/>
    <property type="match status" value="1"/>
</dbReference>
<keyword evidence="3" id="KW-0805">Transcription regulation</keyword>
<name>A0A0S2TEN0_9GAMM</name>
<evidence type="ECO:0000313" key="9">
    <source>
        <dbReference type="Proteomes" id="UP000055136"/>
    </source>
</evidence>
<evidence type="ECO:0000256" key="5">
    <source>
        <dbReference type="ARBA" id="ARBA00023163"/>
    </source>
</evidence>
<sequence length="369" mass="40952">MLVVDDDPALLAAHSLHLVSLDCDVLTAEDGRRALEQVRQFPADIDIILSDIVMPEMDGYALCRAVKSDVATCEIPLIFVSQLSSLAEKMKGFEAGADDYITKPISPEELGFKISNLLKFRVKNRELSEQLSESNNVALQAMSYSSDLGQILEFYKSALNAAGFDEVARLLFDVTRGYGLKCSLQIVTPEHIVNFGSQGAVSPLEANVIELSRGKGRVFDFGSRTLINYQDFSLLVKNMPLDDPERYGTLKDALGALCNAVEARIKFLLHENAAQRKRRIVNAVISMMEEVDAMFTQIQQQNAEVITDMIDELDEAMLDLGLTANQEDLVREIIIQGRERSTETFKSGAKLYDKFSQVRAELDNALGVN</sequence>
<accession>A0A0S2TEN0</accession>
<protein>
    <recommendedName>
        <fullName evidence="7">Response regulatory domain-containing protein</fullName>
    </recommendedName>
</protein>
<dbReference type="GO" id="GO:0000156">
    <property type="term" value="F:phosphorelay response regulator activity"/>
    <property type="evidence" value="ECO:0007669"/>
    <property type="project" value="TreeGrafter"/>
</dbReference>
<dbReference type="InterPro" id="IPR039420">
    <property type="entry name" value="WalR-like"/>
</dbReference>
<evidence type="ECO:0000256" key="1">
    <source>
        <dbReference type="ARBA" id="ARBA00022553"/>
    </source>
</evidence>
<feature type="domain" description="Response regulatory" evidence="7">
    <location>
        <begin position="1"/>
        <end position="118"/>
    </location>
</feature>
<dbReference type="InterPro" id="IPR011006">
    <property type="entry name" value="CheY-like_superfamily"/>
</dbReference>
<dbReference type="KEGG" id="tee:Tel_10975"/>